<name>A0ABR2U7R3_9ROSI</name>
<feature type="compositionally biased region" description="Pro residues" evidence="1">
    <location>
        <begin position="38"/>
        <end position="47"/>
    </location>
</feature>
<evidence type="ECO:0000313" key="2">
    <source>
        <dbReference type="EMBL" id="KAK9045695.1"/>
    </source>
</evidence>
<accession>A0ABR2U7R3</accession>
<dbReference type="Proteomes" id="UP001396334">
    <property type="component" value="Unassembled WGS sequence"/>
</dbReference>
<dbReference type="EMBL" id="JBBPBN010000001">
    <property type="protein sequence ID" value="KAK9045695.1"/>
    <property type="molecule type" value="Genomic_DNA"/>
</dbReference>
<organism evidence="2 3">
    <name type="scientific">Hibiscus sabdariffa</name>
    <name type="common">roselle</name>
    <dbReference type="NCBI Taxonomy" id="183260"/>
    <lineage>
        <taxon>Eukaryota</taxon>
        <taxon>Viridiplantae</taxon>
        <taxon>Streptophyta</taxon>
        <taxon>Embryophyta</taxon>
        <taxon>Tracheophyta</taxon>
        <taxon>Spermatophyta</taxon>
        <taxon>Magnoliopsida</taxon>
        <taxon>eudicotyledons</taxon>
        <taxon>Gunneridae</taxon>
        <taxon>Pentapetalae</taxon>
        <taxon>rosids</taxon>
        <taxon>malvids</taxon>
        <taxon>Malvales</taxon>
        <taxon>Malvaceae</taxon>
        <taxon>Malvoideae</taxon>
        <taxon>Hibiscus</taxon>
    </lineage>
</organism>
<evidence type="ECO:0000256" key="1">
    <source>
        <dbReference type="SAM" id="MobiDB-lite"/>
    </source>
</evidence>
<protein>
    <submittedName>
        <fullName evidence="2">Uncharacterized protein</fullName>
    </submittedName>
</protein>
<sequence length="88" mass="9983">MPGQDDNPVVNSEPVDIAPLMVWHHVYGFLETFASGFPNPPPQPSPEPSHSSHSRNSPPPYFSTRFDTETPEDDRDDGDYCWDIIRKN</sequence>
<gene>
    <name evidence="2" type="ORF">V6N11_051604</name>
</gene>
<feature type="region of interest" description="Disordered" evidence="1">
    <location>
        <begin position="35"/>
        <end position="78"/>
    </location>
</feature>
<reference evidence="2 3" key="1">
    <citation type="journal article" date="2024" name="G3 (Bethesda)">
        <title>Genome assembly of Hibiscus sabdariffa L. provides insights into metabolisms of medicinal natural products.</title>
        <authorList>
            <person name="Kim T."/>
        </authorList>
    </citation>
    <scope>NUCLEOTIDE SEQUENCE [LARGE SCALE GENOMIC DNA]</scope>
    <source>
        <strain evidence="2">TK-2024</strain>
        <tissue evidence="2">Old leaves</tissue>
    </source>
</reference>
<proteinExistence type="predicted"/>
<evidence type="ECO:0000313" key="3">
    <source>
        <dbReference type="Proteomes" id="UP001396334"/>
    </source>
</evidence>
<keyword evidence="3" id="KW-1185">Reference proteome</keyword>
<comment type="caution">
    <text evidence="2">The sequence shown here is derived from an EMBL/GenBank/DDBJ whole genome shotgun (WGS) entry which is preliminary data.</text>
</comment>
<feature type="compositionally biased region" description="Acidic residues" evidence="1">
    <location>
        <begin position="69"/>
        <end position="78"/>
    </location>
</feature>